<feature type="signal peptide" evidence="1">
    <location>
        <begin position="1"/>
        <end position="30"/>
    </location>
</feature>
<dbReference type="Proteomes" id="UP000272778">
    <property type="component" value="Unassembled WGS sequence"/>
</dbReference>
<dbReference type="AlphaFoldDB" id="A0A3N6NFJ4"/>
<evidence type="ECO:0000256" key="1">
    <source>
        <dbReference type="SAM" id="SignalP"/>
    </source>
</evidence>
<name>A0A3N6NFJ4_9BURK</name>
<dbReference type="EMBL" id="RQIS01000005">
    <property type="protein sequence ID" value="RQH07387.1"/>
    <property type="molecule type" value="Genomic_DNA"/>
</dbReference>
<gene>
    <name evidence="2" type="ORF">D1Y85_08325</name>
</gene>
<keyword evidence="1" id="KW-0732">Signal</keyword>
<dbReference type="InterPro" id="IPR046055">
    <property type="entry name" value="DUF6013"/>
</dbReference>
<organism evidence="2 3">
    <name type="scientific">Paraburkholderia dinghuensis</name>
    <dbReference type="NCBI Taxonomy" id="2305225"/>
    <lineage>
        <taxon>Bacteria</taxon>
        <taxon>Pseudomonadati</taxon>
        <taxon>Pseudomonadota</taxon>
        <taxon>Betaproteobacteria</taxon>
        <taxon>Burkholderiales</taxon>
        <taxon>Burkholderiaceae</taxon>
        <taxon>Paraburkholderia</taxon>
    </lineage>
</organism>
<reference evidence="2 3" key="1">
    <citation type="submission" date="2018-11" db="EMBL/GenBank/DDBJ databases">
        <title>Paraburkholderia sp. DHOA04, isolated from soil.</title>
        <authorList>
            <person name="Gao Z.-H."/>
            <person name="Qiu L.-H."/>
            <person name="Fu J.-C."/>
        </authorList>
    </citation>
    <scope>NUCLEOTIDE SEQUENCE [LARGE SCALE GENOMIC DNA]</scope>
    <source>
        <strain evidence="2 3">DHOA04</strain>
    </source>
</reference>
<comment type="caution">
    <text evidence="2">The sequence shown here is derived from an EMBL/GenBank/DDBJ whole genome shotgun (WGS) entry which is preliminary data.</text>
</comment>
<evidence type="ECO:0000313" key="3">
    <source>
        <dbReference type="Proteomes" id="UP000272778"/>
    </source>
</evidence>
<dbReference type="OrthoDB" id="9001316at2"/>
<keyword evidence="3" id="KW-1185">Reference proteome</keyword>
<feature type="chain" id="PRO_5018016073" evidence="1">
    <location>
        <begin position="31"/>
        <end position="186"/>
    </location>
</feature>
<protein>
    <submittedName>
        <fullName evidence="2">Uncharacterized protein</fullName>
    </submittedName>
</protein>
<dbReference type="RefSeq" id="WP_124150584.1">
    <property type="nucleotide sequence ID" value="NZ_RQIS01000005.1"/>
</dbReference>
<dbReference type="Pfam" id="PF19476">
    <property type="entry name" value="DUF6013"/>
    <property type="match status" value="1"/>
</dbReference>
<accession>A0A3N6NFJ4</accession>
<sequence>MHCRRSRRARAAFVRVALAASCAIALPALAATPIKVTSKAATDGPIHYTVKVTSKQFGNASETRTLRSGDTDDFTWRTTPPGGAVPAPEGCPDLATLPLDANGAMVRQTQVRLTPVVDEHGTANVQLNFRAQTPHGTRSVTSSGKTLTCPDVKSYSQIVHFSMPTNGTPKMITLSDGTQLTISAQR</sequence>
<evidence type="ECO:0000313" key="2">
    <source>
        <dbReference type="EMBL" id="RQH07387.1"/>
    </source>
</evidence>
<proteinExistence type="predicted"/>